<proteinExistence type="predicted"/>
<gene>
    <name evidence="1" type="ORF">B0T25DRAFT_576540</name>
</gene>
<accession>A0AAJ0HWQ4</accession>
<organism evidence="1 2">
    <name type="scientific">Lasiosphaeria hispida</name>
    <dbReference type="NCBI Taxonomy" id="260671"/>
    <lineage>
        <taxon>Eukaryota</taxon>
        <taxon>Fungi</taxon>
        <taxon>Dikarya</taxon>
        <taxon>Ascomycota</taxon>
        <taxon>Pezizomycotina</taxon>
        <taxon>Sordariomycetes</taxon>
        <taxon>Sordariomycetidae</taxon>
        <taxon>Sordariales</taxon>
        <taxon>Lasiosphaeriaceae</taxon>
        <taxon>Lasiosphaeria</taxon>
    </lineage>
</organism>
<dbReference type="InterPro" id="IPR009003">
    <property type="entry name" value="Peptidase_S1_PA"/>
</dbReference>
<sequence length="437" mass="48121">MALNSEPPELEKQLYYHGLPSCPQLVARSNFLASWQPEFEDEHPKIKHISNVGSHDIVNKYDASLRDKIITRLGSTEWTSIDVVRIGYSGSHADPVILWIGVAPGSLASQTGLEIALGCRSELRRAGLHVHCEIREAMVKSLAAVTVIPHQDPEGVDRPISLTSVLGGQSIAGEETSAAEGTLSVYLSLGEGESRIKCALISRYVVFQDDDRRYLHHNNSAEYVIMPGQTTFGEICTEGNEHAAFWQSQGNKYKAQSDVTNQLNAHLGSLKDTASRRIGHILFSPPRLPQSHPDSSDLWLPDYALVLLDRDRFGPDYDKLSNTLWVGQPAYDDVKKMNRGKPFEGVSNEIQSVLRAKANGQWCYVQQWVIIALGDKSFCQKGDSGSAIWDLDGKIGGIIDGGSGGQIPQLDLTYATPTAWILKDIEQKFPYGPVSLL</sequence>
<comment type="caution">
    <text evidence="1">The sequence shown here is derived from an EMBL/GenBank/DDBJ whole genome shotgun (WGS) entry which is preliminary data.</text>
</comment>
<dbReference type="AlphaFoldDB" id="A0AAJ0HWQ4"/>
<evidence type="ECO:0008006" key="3">
    <source>
        <dbReference type="Google" id="ProtNLM"/>
    </source>
</evidence>
<evidence type="ECO:0000313" key="2">
    <source>
        <dbReference type="Proteomes" id="UP001275084"/>
    </source>
</evidence>
<dbReference type="Proteomes" id="UP001275084">
    <property type="component" value="Unassembled WGS sequence"/>
</dbReference>
<protein>
    <recommendedName>
        <fullName evidence="3">Peptidase S1 domain-containing protein</fullName>
    </recommendedName>
</protein>
<keyword evidence="2" id="KW-1185">Reference proteome</keyword>
<reference evidence="1" key="1">
    <citation type="journal article" date="2023" name="Mol. Phylogenet. Evol.">
        <title>Genome-scale phylogeny and comparative genomics of the fungal order Sordariales.</title>
        <authorList>
            <person name="Hensen N."/>
            <person name="Bonometti L."/>
            <person name="Westerberg I."/>
            <person name="Brannstrom I.O."/>
            <person name="Guillou S."/>
            <person name="Cros-Aarteil S."/>
            <person name="Calhoun S."/>
            <person name="Haridas S."/>
            <person name="Kuo A."/>
            <person name="Mondo S."/>
            <person name="Pangilinan J."/>
            <person name="Riley R."/>
            <person name="LaButti K."/>
            <person name="Andreopoulos B."/>
            <person name="Lipzen A."/>
            <person name="Chen C."/>
            <person name="Yan M."/>
            <person name="Daum C."/>
            <person name="Ng V."/>
            <person name="Clum A."/>
            <person name="Steindorff A."/>
            <person name="Ohm R.A."/>
            <person name="Martin F."/>
            <person name="Silar P."/>
            <person name="Natvig D.O."/>
            <person name="Lalanne C."/>
            <person name="Gautier V."/>
            <person name="Ament-Velasquez S.L."/>
            <person name="Kruys A."/>
            <person name="Hutchinson M.I."/>
            <person name="Powell A.J."/>
            <person name="Barry K."/>
            <person name="Miller A.N."/>
            <person name="Grigoriev I.V."/>
            <person name="Debuchy R."/>
            <person name="Gladieux P."/>
            <person name="Hiltunen Thoren M."/>
            <person name="Johannesson H."/>
        </authorList>
    </citation>
    <scope>NUCLEOTIDE SEQUENCE</scope>
    <source>
        <strain evidence="1">CBS 955.72</strain>
    </source>
</reference>
<dbReference type="EMBL" id="JAUIQD010000001">
    <property type="protein sequence ID" value="KAK3364223.1"/>
    <property type="molecule type" value="Genomic_DNA"/>
</dbReference>
<name>A0AAJ0HWQ4_9PEZI</name>
<dbReference type="SUPFAM" id="SSF50494">
    <property type="entry name" value="Trypsin-like serine proteases"/>
    <property type="match status" value="1"/>
</dbReference>
<evidence type="ECO:0000313" key="1">
    <source>
        <dbReference type="EMBL" id="KAK3364223.1"/>
    </source>
</evidence>
<reference evidence="1" key="2">
    <citation type="submission" date="2023-06" db="EMBL/GenBank/DDBJ databases">
        <authorList>
            <consortium name="Lawrence Berkeley National Laboratory"/>
            <person name="Haridas S."/>
            <person name="Hensen N."/>
            <person name="Bonometti L."/>
            <person name="Westerberg I."/>
            <person name="Brannstrom I.O."/>
            <person name="Guillou S."/>
            <person name="Cros-Aarteil S."/>
            <person name="Calhoun S."/>
            <person name="Kuo A."/>
            <person name="Mondo S."/>
            <person name="Pangilinan J."/>
            <person name="Riley R."/>
            <person name="Labutti K."/>
            <person name="Andreopoulos B."/>
            <person name="Lipzen A."/>
            <person name="Chen C."/>
            <person name="Yanf M."/>
            <person name="Daum C."/>
            <person name="Ng V."/>
            <person name="Clum A."/>
            <person name="Steindorff A."/>
            <person name="Ohm R."/>
            <person name="Martin F."/>
            <person name="Silar P."/>
            <person name="Natvig D."/>
            <person name="Lalanne C."/>
            <person name="Gautier V."/>
            <person name="Ament-Velasquez S.L."/>
            <person name="Kruys A."/>
            <person name="Hutchinson M.I."/>
            <person name="Powell A.J."/>
            <person name="Barry K."/>
            <person name="Miller A.N."/>
            <person name="Grigoriev I.V."/>
            <person name="Debuchy R."/>
            <person name="Gladieux P."/>
            <person name="Thoren M.H."/>
            <person name="Johannesson H."/>
        </authorList>
    </citation>
    <scope>NUCLEOTIDE SEQUENCE</scope>
    <source>
        <strain evidence="1">CBS 955.72</strain>
    </source>
</reference>